<feature type="transmembrane region" description="Helical" evidence="1">
    <location>
        <begin position="150"/>
        <end position="168"/>
    </location>
</feature>
<dbReference type="NCBIfam" id="TIGR04518">
    <property type="entry name" value="ECF_S_folT_fam"/>
    <property type="match status" value="1"/>
</dbReference>
<dbReference type="InterPro" id="IPR030949">
    <property type="entry name" value="ECF_S_folate_fam"/>
</dbReference>
<feature type="transmembrane region" description="Helical" evidence="1">
    <location>
        <begin position="114"/>
        <end position="138"/>
    </location>
</feature>
<feature type="transmembrane region" description="Helical" evidence="1">
    <location>
        <begin position="51"/>
        <end position="73"/>
    </location>
</feature>
<feature type="transmembrane region" description="Helical" evidence="1">
    <location>
        <begin position="12"/>
        <end position="30"/>
    </location>
</feature>
<dbReference type="Proteomes" id="UP000261212">
    <property type="component" value="Unassembled WGS sequence"/>
</dbReference>
<sequence>MNRASSSLVSTRKIVFAGLLIAMGIVLKMFEISVTPNFRIGFTTVPTIFSGILLGPVYGFAIGFLSDFIQFVIKSDGGAFHLGFTLTSALYGLIPGLIAMMVKKKNIELELKHIVLIVVLCEVICSILLNTVFLIQMYGYATIAMIPQRFIKAVVMIFLNSAIIYFLYNNTKNKIKV</sequence>
<dbReference type="GO" id="GO:0022857">
    <property type="term" value="F:transmembrane transporter activity"/>
    <property type="evidence" value="ECO:0007669"/>
    <property type="project" value="InterPro"/>
</dbReference>
<dbReference type="InterPro" id="IPR024529">
    <property type="entry name" value="ECF_trnsprt_substrate-spec"/>
</dbReference>
<accession>A0A3E3DW88</accession>
<dbReference type="RefSeq" id="WP_007050002.1">
    <property type="nucleotide sequence ID" value="NZ_CABKNJ010000001.1"/>
</dbReference>
<gene>
    <name evidence="2" type="ORF">DW687_09080</name>
</gene>
<evidence type="ECO:0000313" key="2">
    <source>
        <dbReference type="EMBL" id="RGD73501.1"/>
    </source>
</evidence>
<keyword evidence="1" id="KW-0812">Transmembrane</keyword>
<dbReference type="GeneID" id="98000335"/>
<keyword evidence="1" id="KW-1133">Transmembrane helix</keyword>
<proteinExistence type="predicted"/>
<feature type="transmembrane region" description="Helical" evidence="1">
    <location>
        <begin position="79"/>
        <end position="102"/>
    </location>
</feature>
<comment type="caution">
    <text evidence="2">The sequence shown here is derived from an EMBL/GenBank/DDBJ whole genome shotgun (WGS) entry which is preliminary data.</text>
</comment>
<dbReference type="EMBL" id="QUSM01000005">
    <property type="protein sequence ID" value="RGD73501.1"/>
    <property type="molecule type" value="Genomic_DNA"/>
</dbReference>
<protein>
    <submittedName>
        <fullName evidence="2">Folate family ECF transporter S component</fullName>
    </submittedName>
</protein>
<evidence type="ECO:0000256" key="1">
    <source>
        <dbReference type="SAM" id="Phobius"/>
    </source>
</evidence>
<dbReference type="AlphaFoldDB" id="A0A3E3DW88"/>
<keyword evidence="1" id="KW-0472">Membrane</keyword>
<reference evidence="2 3" key="1">
    <citation type="submission" date="2018-08" db="EMBL/GenBank/DDBJ databases">
        <title>A genome reference for cultivated species of the human gut microbiota.</title>
        <authorList>
            <person name="Zou Y."/>
            <person name="Xue W."/>
            <person name="Luo G."/>
        </authorList>
    </citation>
    <scope>NUCLEOTIDE SEQUENCE [LARGE SCALE GENOMIC DNA]</scope>
    <source>
        <strain evidence="2 3">AM25-6</strain>
    </source>
</reference>
<evidence type="ECO:0000313" key="3">
    <source>
        <dbReference type="Proteomes" id="UP000261212"/>
    </source>
</evidence>
<dbReference type="Pfam" id="PF12822">
    <property type="entry name" value="ECF_trnsprt"/>
    <property type="match status" value="1"/>
</dbReference>
<organism evidence="2 3">
    <name type="scientific">Anaerofustis stercorihominis</name>
    <dbReference type="NCBI Taxonomy" id="214853"/>
    <lineage>
        <taxon>Bacteria</taxon>
        <taxon>Bacillati</taxon>
        <taxon>Bacillota</taxon>
        <taxon>Clostridia</taxon>
        <taxon>Eubacteriales</taxon>
        <taxon>Eubacteriaceae</taxon>
        <taxon>Anaerofustis</taxon>
    </lineage>
</organism>
<dbReference type="Gene3D" id="1.10.1760.20">
    <property type="match status" value="1"/>
</dbReference>
<name>A0A3E3DW88_9FIRM</name>